<feature type="non-terminal residue" evidence="1">
    <location>
        <position position="1"/>
    </location>
</feature>
<dbReference type="Proteomes" id="UP001189429">
    <property type="component" value="Unassembled WGS sequence"/>
</dbReference>
<comment type="caution">
    <text evidence="1">The sequence shown here is derived from an EMBL/GenBank/DDBJ whole genome shotgun (WGS) entry which is preliminary data.</text>
</comment>
<name>A0ABN9VXJ1_9DINO</name>
<protein>
    <submittedName>
        <fullName evidence="1">Uncharacterized protein</fullName>
    </submittedName>
</protein>
<organism evidence="1 2">
    <name type="scientific">Prorocentrum cordatum</name>
    <dbReference type="NCBI Taxonomy" id="2364126"/>
    <lineage>
        <taxon>Eukaryota</taxon>
        <taxon>Sar</taxon>
        <taxon>Alveolata</taxon>
        <taxon>Dinophyceae</taxon>
        <taxon>Prorocentrales</taxon>
        <taxon>Prorocentraceae</taxon>
        <taxon>Prorocentrum</taxon>
    </lineage>
</organism>
<sequence>CVLKITGLKVRAALRAPLLCSWARGGDRDRPSEFSDVVASIAERWSPSAFYENPQLDHFDQWLSRCLPSVITQLDARDFDYLFTHVGDDSYEALRQRIAEDVCRASWSRSAQPRASTEASLQDDGVDPAARAAELNRRRLLYEQLRGWHPRHLHAPPELTELPEMLFSFFSYLSLLVKHFKPICVFEPRSCYASWTGCFNACGFCVCHR</sequence>
<gene>
    <name evidence="1" type="ORF">PCOR1329_LOCUS61703</name>
</gene>
<keyword evidence="2" id="KW-1185">Reference proteome</keyword>
<reference evidence="1" key="1">
    <citation type="submission" date="2023-10" db="EMBL/GenBank/DDBJ databases">
        <authorList>
            <person name="Chen Y."/>
            <person name="Shah S."/>
            <person name="Dougan E. K."/>
            <person name="Thang M."/>
            <person name="Chan C."/>
        </authorList>
    </citation>
    <scope>NUCLEOTIDE SEQUENCE [LARGE SCALE GENOMIC DNA]</scope>
</reference>
<accession>A0ABN9VXJ1</accession>
<feature type="non-terminal residue" evidence="1">
    <location>
        <position position="209"/>
    </location>
</feature>
<evidence type="ECO:0000313" key="2">
    <source>
        <dbReference type="Proteomes" id="UP001189429"/>
    </source>
</evidence>
<dbReference type="EMBL" id="CAUYUJ010017770">
    <property type="protein sequence ID" value="CAK0877732.1"/>
    <property type="molecule type" value="Genomic_DNA"/>
</dbReference>
<evidence type="ECO:0000313" key="1">
    <source>
        <dbReference type="EMBL" id="CAK0877732.1"/>
    </source>
</evidence>
<proteinExistence type="predicted"/>